<accession>A0A821HI87</accession>
<evidence type="ECO:0000256" key="2">
    <source>
        <dbReference type="ARBA" id="ARBA00009239"/>
    </source>
</evidence>
<protein>
    <recommendedName>
        <fullName evidence="9">Hexosyltransferase</fullName>
        <ecNumber evidence="9">2.4.1.-</ecNumber>
    </recommendedName>
</protein>
<proteinExistence type="inferred from homology"/>
<reference evidence="10" key="1">
    <citation type="submission" date="2021-02" db="EMBL/GenBank/DDBJ databases">
        <authorList>
            <person name="Nowell W R."/>
        </authorList>
    </citation>
    <scope>NUCLEOTIDE SEQUENCE</scope>
</reference>
<evidence type="ECO:0000256" key="8">
    <source>
        <dbReference type="ARBA" id="ARBA00023136"/>
    </source>
</evidence>
<evidence type="ECO:0000256" key="6">
    <source>
        <dbReference type="ARBA" id="ARBA00022989"/>
    </source>
</evidence>
<keyword evidence="8 9" id="KW-0472">Membrane</keyword>
<comment type="caution">
    <text evidence="10">The sequence shown here is derived from an EMBL/GenBank/DDBJ whole genome shotgun (WGS) entry which is preliminary data.</text>
</comment>
<dbReference type="EC" id="2.4.1.-" evidence="9"/>
<dbReference type="AlphaFoldDB" id="A0A821HI87"/>
<dbReference type="EMBL" id="CAJOBR010002481">
    <property type="protein sequence ID" value="CAF4684758.1"/>
    <property type="molecule type" value="Genomic_DNA"/>
</dbReference>
<sequence>MVRYGRKHRRNVQSNNNRRTSLITKNNSIRCFPCCLTIHSKLTQLISYICSTMSLLFHRTRLKSRYILSILVGLSLGFALSLACLPIMSVCDNPLSLFSEPFSSSFNSHFGNETLSFSDRFDPFRILSREPRSVVDVTLVDYGSKDYEPQIHPPRLELNSNNKSFSTSTQSSNTSKVTRPRYIADELGIREKVLVAVLTEPHRLNTFAFFINQTLQDYVNRLLFFIDEDVQDFPRSMQVIAVHDKRAYLKPFYVLKYLAEKMIKLYDWFVLLPDNTYIRGFKLNEFLNHISISQDLYMGQAFDDVHAVYCYFGSGIILSGTVLRKILDEIDWCTNNAYSQDLTDNIGRCVLKAAKLPCTNTASNYKYTAYVNYRFEFDADIDRLSKSEDFNQTLTVHPINDLETMLKLQKYFNQVELDEMTTSIATYEENIEELSCFAPEGCGNIPWPVGVPPPFKPPTRFDVLRWDYFNETHIYLKTDNDVISPMNGDDYEDVHEVIDHALAQLQKTYSVSLNLKKLLNGYRQFDPTRGTHYIMDLLLVDQDQVEYTKRVELMRPLGLVETIPMPFVTETTKIYLILPIYTDEQSVALRFLRHANKSLFDKETRDKFELHLAHIVTTKHELSQTQKWFDTLRHEVDVLRRTRTQLAVTYHTIILPLSTTTRYTQAAYILDFFATKFETNSLIFITNPYVDIEADFLNRCRLNVIENVQAFFPIAFYQYHPHIIVRTYHMTDNSTIDLHKSHGWFNSYAFDHIGMYMSDYLNLKKLLLSNNISLSSMTLYDLFVQVTDISILRAPDQALRVHYHPIKCDSIKRSYTLEYSRCIMQREKGLASRSQLAMIIIENEPTKKIIAKKNT</sequence>
<dbReference type="PANTHER" id="PTHR12369">
    <property type="entry name" value="CHONDROITIN SYNTHASE"/>
    <property type="match status" value="1"/>
</dbReference>
<dbReference type="GO" id="GO:0047238">
    <property type="term" value="F:glucuronosyl-N-acetylgalactosaminyl-proteoglycan 4-beta-N-acetylgalactosaminyltransferase activity"/>
    <property type="evidence" value="ECO:0007669"/>
    <property type="project" value="TreeGrafter"/>
</dbReference>
<keyword evidence="6 9" id="KW-1133">Transmembrane helix</keyword>
<evidence type="ECO:0000256" key="1">
    <source>
        <dbReference type="ARBA" id="ARBA00004447"/>
    </source>
</evidence>
<keyword evidence="3 9" id="KW-0808">Transferase</keyword>
<gene>
    <name evidence="10" type="ORF">QYT958_LOCUS16837</name>
</gene>
<comment type="similarity">
    <text evidence="2 9">Belongs to the chondroitin N-acetylgalactosaminyltransferase family.</text>
</comment>
<evidence type="ECO:0000256" key="3">
    <source>
        <dbReference type="ARBA" id="ARBA00022679"/>
    </source>
</evidence>
<evidence type="ECO:0000313" key="11">
    <source>
        <dbReference type="Proteomes" id="UP000663848"/>
    </source>
</evidence>
<evidence type="ECO:0000313" key="10">
    <source>
        <dbReference type="EMBL" id="CAF4684758.1"/>
    </source>
</evidence>
<organism evidence="10 11">
    <name type="scientific">Rotaria socialis</name>
    <dbReference type="NCBI Taxonomy" id="392032"/>
    <lineage>
        <taxon>Eukaryota</taxon>
        <taxon>Metazoa</taxon>
        <taxon>Spiralia</taxon>
        <taxon>Gnathifera</taxon>
        <taxon>Rotifera</taxon>
        <taxon>Eurotatoria</taxon>
        <taxon>Bdelloidea</taxon>
        <taxon>Philodinida</taxon>
        <taxon>Philodinidae</taxon>
        <taxon>Rotaria</taxon>
    </lineage>
</organism>
<comment type="subcellular location">
    <subcellularLocation>
        <location evidence="1 9">Golgi apparatus</location>
        <location evidence="1 9">Golgi stack membrane</location>
        <topology evidence="1 9">Single-pass type II membrane protein</topology>
    </subcellularLocation>
</comment>
<dbReference type="GO" id="GO:0032580">
    <property type="term" value="C:Golgi cisterna membrane"/>
    <property type="evidence" value="ECO:0007669"/>
    <property type="project" value="UniProtKB-SubCell"/>
</dbReference>
<dbReference type="Gene3D" id="3.90.550.50">
    <property type="match status" value="1"/>
</dbReference>
<evidence type="ECO:0000256" key="7">
    <source>
        <dbReference type="ARBA" id="ARBA00023034"/>
    </source>
</evidence>
<dbReference type="InterPro" id="IPR008428">
    <property type="entry name" value="Chond_GalNAc"/>
</dbReference>
<evidence type="ECO:0000256" key="5">
    <source>
        <dbReference type="ARBA" id="ARBA00022968"/>
    </source>
</evidence>
<dbReference type="Proteomes" id="UP000663848">
    <property type="component" value="Unassembled WGS sequence"/>
</dbReference>
<evidence type="ECO:0000256" key="4">
    <source>
        <dbReference type="ARBA" id="ARBA00022692"/>
    </source>
</evidence>
<feature type="transmembrane region" description="Helical" evidence="9">
    <location>
        <begin position="66"/>
        <end position="88"/>
    </location>
</feature>
<dbReference type="InterPro" id="IPR051227">
    <property type="entry name" value="CS_glycosyltransferase"/>
</dbReference>
<dbReference type="Pfam" id="PF05679">
    <property type="entry name" value="CHGN"/>
    <property type="match status" value="1"/>
</dbReference>
<keyword evidence="7 9" id="KW-0333">Golgi apparatus</keyword>
<keyword evidence="5 9" id="KW-0735">Signal-anchor</keyword>
<keyword evidence="4 9" id="KW-0812">Transmembrane</keyword>
<name>A0A821HI87_9BILA</name>
<evidence type="ECO:0000256" key="9">
    <source>
        <dbReference type="RuleBase" id="RU364016"/>
    </source>
</evidence>
<dbReference type="PANTHER" id="PTHR12369:SF13">
    <property type="entry name" value="HEXOSYLTRANSFERASE"/>
    <property type="match status" value="1"/>
</dbReference>